<keyword evidence="2" id="KW-1185">Reference proteome</keyword>
<sequence length="85" mass="9635">RYAMKCWGQDTVDAASQMKNLAQAKVIIKKHGKSKLGRLTSAFQRLASLFDIVLGHYISNHLFAGRAEIVQWMSENLWPFAVVKD</sequence>
<evidence type="ECO:0000313" key="1">
    <source>
        <dbReference type="EMBL" id="KAE9395741.1"/>
    </source>
</evidence>
<organism evidence="1 2">
    <name type="scientific">Gymnopus androsaceus JB14</name>
    <dbReference type="NCBI Taxonomy" id="1447944"/>
    <lineage>
        <taxon>Eukaryota</taxon>
        <taxon>Fungi</taxon>
        <taxon>Dikarya</taxon>
        <taxon>Basidiomycota</taxon>
        <taxon>Agaricomycotina</taxon>
        <taxon>Agaricomycetes</taxon>
        <taxon>Agaricomycetidae</taxon>
        <taxon>Agaricales</taxon>
        <taxon>Marasmiineae</taxon>
        <taxon>Omphalotaceae</taxon>
        <taxon>Gymnopus</taxon>
    </lineage>
</organism>
<name>A0A6A4HCN5_9AGAR</name>
<evidence type="ECO:0000313" key="2">
    <source>
        <dbReference type="Proteomes" id="UP000799118"/>
    </source>
</evidence>
<dbReference type="Proteomes" id="UP000799118">
    <property type="component" value="Unassembled WGS sequence"/>
</dbReference>
<dbReference type="OrthoDB" id="2677917at2759"/>
<dbReference type="EMBL" id="ML769526">
    <property type="protein sequence ID" value="KAE9395741.1"/>
    <property type="molecule type" value="Genomic_DNA"/>
</dbReference>
<protein>
    <submittedName>
        <fullName evidence="1">Uncharacterized protein</fullName>
    </submittedName>
</protein>
<gene>
    <name evidence="1" type="ORF">BT96DRAFT_825800</name>
</gene>
<reference evidence="1" key="1">
    <citation type="journal article" date="2019" name="Environ. Microbiol.">
        <title>Fungal ecological strategies reflected in gene transcription - a case study of two litter decomposers.</title>
        <authorList>
            <person name="Barbi F."/>
            <person name="Kohler A."/>
            <person name="Barry K."/>
            <person name="Baskaran P."/>
            <person name="Daum C."/>
            <person name="Fauchery L."/>
            <person name="Ihrmark K."/>
            <person name="Kuo A."/>
            <person name="LaButti K."/>
            <person name="Lipzen A."/>
            <person name="Morin E."/>
            <person name="Grigoriev I.V."/>
            <person name="Henrissat B."/>
            <person name="Lindahl B."/>
            <person name="Martin F."/>
        </authorList>
    </citation>
    <scope>NUCLEOTIDE SEQUENCE</scope>
    <source>
        <strain evidence="1">JB14</strain>
    </source>
</reference>
<feature type="non-terminal residue" evidence="1">
    <location>
        <position position="1"/>
    </location>
</feature>
<accession>A0A6A4HCN5</accession>
<proteinExistence type="predicted"/>
<dbReference type="AlphaFoldDB" id="A0A6A4HCN5"/>